<dbReference type="Gene3D" id="1.10.260.40">
    <property type="entry name" value="lambda repressor-like DNA-binding domains"/>
    <property type="match status" value="1"/>
</dbReference>
<dbReference type="Proteomes" id="UP000033115">
    <property type="component" value="Chromosome"/>
</dbReference>
<name>A0A0E3MAZ2_CLOSL</name>
<dbReference type="CDD" id="cd00093">
    <property type="entry name" value="HTH_XRE"/>
    <property type="match status" value="1"/>
</dbReference>
<evidence type="ECO:0000259" key="1">
    <source>
        <dbReference type="PROSITE" id="PS50943"/>
    </source>
</evidence>
<dbReference type="PROSITE" id="PS50943">
    <property type="entry name" value="HTH_CROC1"/>
    <property type="match status" value="1"/>
</dbReference>
<dbReference type="RefSeq" id="WP_029162333.1">
    <property type="nucleotide sequence ID" value="NZ_CP009933.1"/>
</dbReference>
<dbReference type="HOGENOM" id="CLU_173864_0_0_9"/>
<evidence type="ECO:0000313" key="2">
    <source>
        <dbReference type="EMBL" id="AKA71225.1"/>
    </source>
</evidence>
<reference evidence="2 3" key="1">
    <citation type="journal article" date="2015" name="J. Biotechnol.">
        <title>Complete genome sequence of a malodorant-producing acetogen, Clostridium scatologenes ATCC 25775(T).</title>
        <authorList>
            <person name="Zhu Z."/>
            <person name="Guo T."/>
            <person name="Zheng H."/>
            <person name="Song T."/>
            <person name="Ouyang P."/>
            <person name="Xie J."/>
        </authorList>
    </citation>
    <scope>NUCLEOTIDE SEQUENCE [LARGE SCALE GENOMIC DNA]</scope>
    <source>
        <strain evidence="2 3">ATCC 25775</strain>
    </source>
</reference>
<evidence type="ECO:0000313" key="3">
    <source>
        <dbReference type="Proteomes" id="UP000033115"/>
    </source>
</evidence>
<dbReference type="STRING" id="1548.CSCA_4100"/>
<dbReference type="EMBL" id="CP009933">
    <property type="protein sequence ID" value="AKA71225.1"/>
    <property type="molecule type" value="Genomic_DNA"/>
</dbReference>
<keyword evidence="3" id="KW-1185">Reference proteome</keyword>
<accession>A0A0E3MAZ2</accession>
<dbReference type="AlphaFoldDB" id="A0A0E3MAZ2"/>
<protein>
    <recommendedName>
        <fullName evidence="1">HTH cro/C1-type domain-containing protein</fullName>
    </recommendedName>
</protein>
<sequence>MLSAEKMKHLRLLHGISQVELGKEMGISKNLISMVENRKQNYTQEWHDKYINAIYKVAAEKKKEILKSNDIQEIEEKAEETKKNLEKETKK</sequence>
<dbReference type="KEGG" id="csq:CSCA_4100"/>
<dbReference type="SUPFAM" id="SSF47413">
    <property type="entry name" value="lambda repressor-like DNA-binding domains"/>
    <property type="match status" value="1"/>
</dbReference>
<dbReference type="SMART" id="SM00530">
    <property type="entry name" value="HTH_XRE"/>
    <property type="match status" value="1"/>
</dbReference>
<dbReference type="InterPro" id="IPR001387">
    <property type="entry name" value="Cro/C1-type_HTH"/>
</dbReference>
<dbReference type="Pfam" id="PF01381">
    <property type="entry name" value="HTH_3"/>
    <property type="match status" value="1"/>
</dbReference>
<organism evidence="2 3">
    <name type="scientific">Clostridium scatologenes</name>
    <dbReference type="NCBI Taxonomy" id="1548"/>
    <lineage>
        <taxon>Bacteria</taxon>
        <taxon>Bacillati</taxon>
        <taxon>Bacillota</taxon>
        <taxon>Clostridia</taxon>
        <taxon>Eubacteriales</taxon>
        <taxon>Clostridiaceae</taxon>
        <taxon>Clostridium</taxon>
    </lineage>
</organism>
<dbReference type="GO" id="GO:0003677">
    <property type="term" value="F:DNA binding"/>
    <property type="evidence" value="ECO:0007669"/>
    <property type="project" value="InterPro"/>
</dbReference>
<gene>
    <name evidence="2" type="ORF">CSCA_4100</name>
</gene>
<feature type="domain" description="HTH cro/C1-type" evidence="1">
    <location>
        <begin position="7"/>
        <end position="45"/>
    </location>
</feature>
<dbReference type="InterPro" id="IPR010982">
    <property type="entry name" value="Lambda_DNA-bd_dom_sf"/>
</dbReference>
<proteinExistence type="predicted"/>